<feature type="region of interest" description="Disordered" evidence="9">
    <location>
        <begin position="194"/>
        <end position="246"/>
    </location>
</feature>
<dbReference type="Pfam" id="PF13202">
    <property type="entry name" value="EF-hand_5"/>
    <property type="match status" value="1"/>
</dbReference>
<dbReference type="GO" id="GO:0060170">
    <property type="term" value="C:ciliary membrane"/>
    <property type="evidence" value="ECO:0007669"/>
    <property type="project" value="UniProtKB-SubCell"/>
</dbReference>
<dbReference type="GO" id="GO:1903569">
    <property type="term" value="P:positive regulation of protein localization to ciliary membrane"/>
    <property type="evidence" value="ECO:0007669"/>
    <property type="project" value="TreeGrafter"/>
</dbReference>
<dbReference type="GO" id="GO:0005509">
    <property type="term" value="F:calcium ion binding"/>
    <property type="evidence" value="ECO:0007669"/>
    <property type="project" value="InterPro"/>
</dbReference>
<accession>A0A671SKN0</accession>
<evidence type="ECO:0000256" key="1">
    <source>
        <dbReference type="ARBA" id="ARBA00004522"/>
    </source>
</evidence>
<dbReference type="GO" id="GO:0098797">
    <property type="term" value="C:plasma membrane protein complex"/>
    <property type="evidence" value="ECO:0007669"/>
    <property type="project" value="TreeGrafter"/>
</dbReference>
<reference evidence="11" key="2">
    <citation type="submission" date="2025-09" db="UniProtKB">
        <authorList>
            <consortium name="Ensembl"/>
        </authorList>
    </citation>
    <scope>IDENTIFICATION</scope>
</reference>
<dbReference type="InterPro" id="IPR011992">
    <property type="entry name" value="EF-hand-dom_pair"/>
</dbReference>
<comment type="subcellular location">
    <subcellularLocation>
        <location evidence="1">Cell projection</location>
        <location evidence="1">Cilium membrane</location>
        <topology evidence="1">Peripheral membrane protein</topology>
        <orientation evidence="1">Cytoplasmic side</orientation>
    </subcellularLocation>
</comment>
<gene>
    <name evidence="11" type="primary">LOC107692381</name>
</gene>
<evidence type="ECO:0000256" key="7">
    <source>
        <dbReference type="ARBA" id="ARBA00023273"/>
    </source>
</evidence>
<dbReference type="AlphaFoldDB" id="A0A671SKN0"/>
<evidence type="ECO:0000256" key="3">
    <source>
        <dbReference type="ARBA" id="ARBA00022723"/>
    </source>
</evidence>
<organism evidence="11 12">
    <name type="scientific">Sinocyclocheilus anshuiensis</name>
    <dbReference type="NCBI Taxonomy" id="1608454"/>
    <lineage>
        <taxon>Eukaryota</taxon>
        <taxon>Metazoa</taxon>
        <taxon>Chordata</taxon>
        <taxon>Craniata</taxon>
        <taxon>Vertebrata</taxon>
        <taxon>Euteleostomi</taxon>
        <taxon>Actinopterygii</taxon>
        <taxon>Neopterygii</taxon>
        <taxon>Teleostei</taxon>
        <taxon>Ostariophysi</taxon>
        <taxon>Cypriniformes</taxon>
        <taxon>Cyprinidae</taxon>
        <taxon>Cyprininae</taxon>
        <taxon>Sinocyclocheilus</taxon>
    </lineage>
</organism>
<evidence type="ECO:0000256" key="8">
    <source>
        <dbReference type="ARBA" id="ARBA00069151"/>
    </source>
</evidence>
<evidence type="ECO:0000313" key="12">
    <source>
        <dbReference type="Proteomes" id="UP000472260"/>
    </source>
</evidence>
<dbReference type="Gene3D" id="1.10.238.10">
    <property type="entry name" value="EF-hand"/>
    <property type="match status" value="2"/>
</dbReference>
<dbReference type="PANTHER" id="PTHR46819:SF1">
    <property type="entry name" value="EF-HAND CALCIUM-BINDING DOMAIN-CONTAINING PROTEIN 7"/>
    <property type="match status" value="1"/>
</dbReference>
<name>A0A671SKN0_9TELE</name>
<evidence type="ECO:0000256" key="5">
    <source>
        <dbReference type="ARBA" id="ARBA00022837"/>
    </source>
</evidence>
<keyword evidence="3" id="KW-0479">Metal-binding</keyword>
<dbReference type="Ensembl" id="ENSSANT00000102972.1">
    <property type="protein sequence ID" value="ENSSANP00000096947.1"/>
    <property type="gene ID" value="ENSSANG00000047705.1"/>
</dbReference>
<dbReference type="InterPro" id="IPR052266">
    <property type="entry name" value="Miro-EF-hand_domain"/>
</dbReference>
<keyword evidence="5" id="KW-0106">Calcium</keyword>
<feature type="compositionally biased region" description="Polar residues" evidence="9">
    <location>
        <begin position="194"/>
        <end position="207"/>
    </location>
</feature>
<dbReference type="CDD" id="cd00051">
    <property type="entry name" value="EFh"/>
    <property type="match status" value="1"/>
</dbReference>
<dbReference type="Pfam" id="PF13499">
    <property type="entry name" value="EF-hand_7"/>
    <property type="match status" value="1"/>
</dbReference>
<keyword evidence="6" id="KW-0472">Membrane</keyword>
<feature type="domain" description="EF-hand" evidence="10">
    <location>
        <begin position="103"/>
        <end position="138"/>
    </location>
</feature>
<dbReference type="InterPro" id="IPR002048">
    <property type="entry name" value="EF_hand_dom"/>
</dbReference>
<protein>
    <recommendedName>
        <fullName evidence="8">EF-hand calcium-binding domain-containing protein 7</fullName>
    </recommendedName>
</protein>
<dbReference type="PROSITE" id="PS50222">
    <property type="entry name" value="EF_HAND_2"/>
    <property type="match status" value="2"/>
</dbReference>
<dbReference type="PANTHER" id="PTHR46819">
    <property type="entry name" value="EF-HAND CALCIUM-BINDING DOMAIN-CONTAINING PROTEIN 7"/>
    <property type="match status" value="1"/>
</dbReference>
<dbReference type="PROSITE" id="PS00018">
    <property type="entry name" value="EF_HAND_1"/>
    <property type="match status" value="3"/>
</dbReference>
<evidence type="ECO:0000256" key="6">
    <source>
        <dbReference type="ARBA" id="ARBA00023136"/>
    </source>
</evidence>
<evidence type="ECO:0000256" key="2">
    <source>
        <dbReference type="ARBA" id="ARBA00022475"/>
    </source>
</evidence>
<evidence type="ECO:0000256" key="4">
    <source>
        <dbReference type="ARBA" id="ARBA00022737"/>
    </source>
</evidence>
<evidence type="ECO:0000259" key="10">
    <source>
        <dbReference type="PROSITE" id="PS50222"/>
    </source>
</evidence>
<dbReference type="SMART" id="SM00054">
    <property type="entry name" value="EFh"/>
    <property type="match status" value="3"/>
</dbReference>
<keyword evidence="2" id="KW-1003">Cell membrane</keyword>
<dbReference type="SUPFAM" id="SSF47473">
    <property type="entry name" value="EF-hand"/>
    <property type="match status" value="2"/>
</dbReference>
<dbReference type="InterPro" id="IPR018247">
    <property type="entry name" value="EF_Hand_1_Ca_BS"/>
</dbReference>
<dbReference type="FunFam" id="1.10.238.10:FF:000193">
    <property type="entry name" value="EF-hand calcium-binding domain-containing protein 7"/>
    <property type="match status" value="1"/>
</dbReference>
<keyword evidence="4" id="KW-0677">Repeat</keyword>
<dbReference type="Proteomes" id="UP000472260">
    <property type="component" value="Unassembled WGS sequence"/>
</dbReference>
<reference evidence="11" key="1">
    <citation type="submission" date="2025-08" db="UniProtKB">
        <authorList>
            <consortium name="Ensembl"/>
        </authorList>
    </citation>
    <scope>IDENTIFICATION</scope>
</reference>
<feature type="domain" description="EF-hand" evidence="10">
    <location>
        <begin position="139"/>
        <end position="174"/>
    </location>
</feature>
<keyword evidence="7" id="KW-0966">Cell projection</keyword>
<keyword evidence="12" id="KW-1185">Reference proteome</keyword>
<evidence type="ECO:0000256" key="9">
    <source>
        <dbReference type="SAM" id="MobiDB-lite"/>
    </source>
</evidence>
<proteinExistence type="predicted"/>
<sequence>MCDIVKKHLSIEYFLVFVLRGGPWTGKMIRSVEERFYMTCRAAYLSVFRSSLVNMTSKDQLCSVLQQAGKNPSQKALDKYWPPGTNKLNFDDFCEILKKEKAAEPDQLMRIFKKFDANCDGYISHDELSRILTSSGEKMSPKEVDEIFSLADVNKDGKLDYAEFCRLLESTVEQCQNAALEKLEADAKLKRQNFGNQMDNSPQSLESQPELPASETQPRTEPETTQRKGMIQGLPSSARSRRSSLSTAITMGAGSTKSGRLAEPKSLQDWHHTLMRGCFYLEEDGTIVSLQYRLIIPETTSVYLTIRPLNLSPIPGKYIPSPWMYVDSALYVVMGNETKEDSNLVCFTELRDKERFLWRGERNAGSYLLLPFTTGCRLMKRTRKTATKTAQLVNRTQSGELELTKEFQVALSDIFEVIDLDGSGLLSLEEYNFFEQRTSGEKCDEDAWAICKENFDTRKNELTRQGFLELNLMEANDREGDPRDLWLTLEAMGYNRSLEMVEACPFVIAVYCEDVKATLQAVHLDSGIKMLNSAVQRSITSKAEARSLKGHENVLVYTYKGESRISSVIANKSNQKVTVHINNEQSKNCASSRGMSVFAVEVPARTKMVCQHVMALNEQQEWTYNCVETIIPSL</sequence>
<evidence type="ECO:0000313" key="11">
    <source>
        <dbReference type="Ensembl" id="ENSSANP00000096947.1"/>
    </source>
</evidence>